<comment type="caution">
    <text evidence="1">The sequence shown here is derived from an EMBL/GenBank/DDBJ whole genome shotgun (WGS) entry which is preliminary data.</text>
</comment>
<dbReference type="Proteomes" id="UP000681075">
    <property type="component" value="Unassembled WGS sequence"/>
</dbReference>
<organism evidence="1 2">
    <name type="scientific">Roseiterribacter gracilis</name>
    <dbReference type="NCBI Taxonomy" id="2812848"/>
    <lineage>
        <taxon>Bacteria</taxon>
        <taxon>Pseudomonadati</taxon>
        <taxon>Pseudomonadota</taxon>
        <taxon>Alphaproteobacteria</taxon>
        <taxon>Rhodospirillales</taxon>
        <taxon>Roseiterribacteraceae</taxon>
        <taxon>Roseiterribacter</taxon>
    </lineage>
</organism>
<evidence type="ECO:0000313" key="1">
    <source>
        <dbReference type="EMBL" id="GIL39126.1"/>
    </source>
</evidence>
<protein>
    <recommendedName>
        <fullName evidence="3">Hydrolase</fullName>
    </recommendedName>
</protein>
<reference evidence="1" key="1">
    <citation type="submission" date="2021-02" db="EMBL/GenBank/DDBJ databases">
        <title>Genome sequence of Rhodospirillales sp. strain TMPK1 isolated from soil.</title>
        <authorList>
            <person name="Nakai R."/>
            <person name="Kusada H."/>
            <person name="Tamaki H."/>
        </authorList>
    </citation>
    <scope>NUCLEOTIDE SEQUENCE</scope>
    <source>
        <strain evidence="1">TMPK1</strain>
    </source>
</reference>
<dbReference type="Gene3D" id="3.40.50.1820">
    <property type="entry name" value="alpha/beta hydrolase"/>
    <property type="match status" value="1"/>
</dbReference>
<evidence type="ECO:0008006" key="3">
    <source>
        <dbReference type="Google" id="ProtNLM"/>
    </source>
</evidence>
<sequence length="280" mass="30844">MRNDDTKARLRATYHLGATPIFAAKCDPRFSFALYVPHRFAELDHTKTTIVVAVHGTGRMQSLYRDLFAEFAEYNNCIVLAPLFPAGVRGDENLSGYKYILEGDIRYDLVMLGMIDEVAARYGVSGARVLMFGFSGGGHFTHRFAMLHPGRIRAASIGAPGSVTLLDRSKGWWAGIADCRERLGIDVDLEKITGMKVHLVVGEADTETWEITFAPGDRYWVEGANDAGRTRGERAQCLAESFRMHGASVRLDLVAGAAHDVTAVAQKSREFFVDVLRGAV</sequence>
<evidence type="ECO:0000313" key="2">
    <source>
        <dbReference type="Proteomes" id="UP000681075"/>
    </source>
</evidence>
<dbReference type="SUPFAM" id="SSF53474">
    <property type="entry name" value="alpha/beta-Hydrolases"/>
    <property type="match status" value="1"/>
</dbReference>
<gene>
    <name evidence="1" type="ORF">TMPK1_13630</name>
</gene>
<proteinExistence type="predicted"/>
<dbReference type="InterPro" id="IPR029058">
    <property type="entry name" value="AB_hydrolase_fold"/>
</dbReference>
<name>A0A8S8XD17_9PROT</name>
<dbReference type="RefSeq" id="WP_420242224.1">
    <property type="nucleotide sequence ID" value="NZ_BOPV01000001.1"/>
</dbReference>
<dbReference type="EMBL" id="BOPV01000001">
    <property type="protein sequence ID" value="GIL39126.1"/>
    <property type="molecule type" value="Genomic_DNA"/>
</dbReference>
<dbReference type="AlphaFoldDB" id="A0A8S8XD17"/>
<accession>A0A8S8XD17</accession>
<keyword evidence="2" id="KW-1185">Reference proteome</keyword>